<dbReference type="Proteomes" id="UP000051295">
    <property type="component" value="Unassembled WGS sequence"/>
</dbReference>
<evidence type="ECO:0000259" key="2">
    <source>
        <dbReference type="Pfam" id="PF08547"/>
    </source>
</evidence>
<gene>
    <name evidence="3" type="ORF">XM53_19630</name>
</gene>
<evidence type="ECO:0000256" key="1">
    <source>
        <dbReference type="ARBA" id="ARBA00007884"/>
    </source>
</evidence>
<comment type="caution">
    <text evidence="3">The sequence shown here is derived from an EMBL/GenBank/DDBJ whole genome shotgun (WGS) entry which is preliminary data.</text>
</comment>
<protein>
    <submittedName>
        <fullName evidence="3">NADH ubiquinone oxidoreductase</fullName>
    </submittedName>
</protein>
<dbReference type="InterPro" id="IPR008979">
    <property type="entry name" value="Galactose-bd-like_sf"/>
</dbReference>
<dbReference type="AlphaFoldDB" id="A0A0T5NP92"/>
<name>A0A0T5NP92_9RHOB</name>
<proteinExistence type="inferred from homology"/>
<comment type="similarity">
    <text evidence="1">Belongs to the CIA30 family.</text>
</comment>
<keyword evidence="3" id="KW-0830">Ubiquinone</keyword>
<dbReference type="PANTHER" id="PTHR13194:SF19">
    <property type="entry name" value="NAD(P)-BINDING ROSSMANN-FOLD SUPERFAMILY PROTEIN"/>
    <property type="match status" value="1"/>
</dbReference>
<dbReference type="SUPFAM" id="SSF49785">
    <property type="entry name" value="Galactose-binding domain-like"/>
    <property type="match status" value="1"/>
</dbReference>
<dbReference type="Pfam" id="PF08547">
    <property type="entry name" value="CIA30"/>
    <property type="match status" value="1"/>
</dbReference>
<keyword evidence="4" id="KW-1185">Reference proteome</keyword>
<evidence type="ECO:0000313" key="4">
    <source>
        <dbReference type="Proteomes" id="UP000051295"/>
    </source>
</evidence>
<sequence>MASQAQEVSMRLPLSEPGRWTYVGDTVMGGVSQGAARVESQAGQPVLRLTGEVSTANNGGFIQTRTRLDTAPPVDASGVVIEARGNDQRYFVHLRTTGTSLPWQYYQAAFDVTSDWREYRLPFEAFKPSGNLLRDVPEADSIRSVGIVAFGRDHKADISVRLVGFY</sequence>
<dbReference type="InterPro" id="IPR013857">
    <property type="entry name" value="NADH-UbQ_OxRdtase-assoc_prot30"/>
</dbReference>
<dbReference type="STRING" id="1641875.XM53_19630"/>
<evidence type="ECO:0000313" key="3">
    <source>
        <dbReference type="EMBL" id="KRS10795.1"/>
    </source>
</evidence>
<organism evidence="3 4">
    <name type="scientific">Roseovarius atlanticus</name>
    <dbReference type="NCBI Taxonomy" id="1641875"/>
    <lineage>
        <taxon>Bacteria</taxon>
        <taxon>Pseudomonadati</taxon>
        <taxon>Pseudomonadota</taxon>
        <taxon>Alphaproteobacteria</taxon>
        <taxon>Rhodobacterales</taxon>
        <taxon>Roseobacteraceae</taxon>
        <taxon>Roseovarius</taxon>
    </lineage>
</organism>
<dbReference type="PATRIC" id="fig|1641875.4.peg.2467"/>
<reference evidence="3 4" key="1">
    <citation type="submission" date="2015-04" db="EMBL/GenBank/DDBJ databases">
        <title>The draft genome sequence of Roseovarius sp.R12b.</title>
        <authorList>
            <person name="Li G."/>
            <person name="Lai Q."/>
            <person name="Shao Z."/>
            <person name="Yan P."/>
        </authorList>
    </citation>
    <scope>NUCLEOTIDE SEQUENCE [LARGE SCALE GENOMIC DNA]</scope>
    <source>
        <strain evidence="3 4">R12B</strain>
    </source>
</reference>
<dbReference type="PANTHER" id="PTHR13194">
    <property type="entry name" value="COMPLEX I INTERMEDIATE-ASSOCIATED PROTEIN 30"/>
    <property type="match status" value="1"/>
</dbReference>
<dbReference type="InterPro" id="IPR039131">
    <property type="entry name" value="NDUFAF1"/>
</dbReference>
<accession>A0A0T5NP92</accession>
<dbReference type="EMBL" id="LAXJ01000027">
    <property type="protein sequence ID" value="KRS10795.1"/>
    <property type="molecule type" value="Genomic_DNA"/>
</dbReference>
<feature type="domain" description="NADH:ubiquinone oxidoreductase intermediate-associated protein 30" evidence="2">
    <location>
        <begin position="18"/>
        <end position="152"/>
    </location>
</feature>